<dbReference type="Proteomes" id="UP000663854">
    <property type="component" value="Unassembled WGS sequence"/>
</dbReference>
<reference evidence="2" key="1">
    <citation type="submission" date="2021-02" db="EMBL/GenBank/DDBJ databases">
        <authorList>
            <person name="Nowell W R."/>
        </authorList>
    </citation>
    <scope>NUCLEOTIDE SEQUENCE</scope>
</reference>
<sequence>MPGTTFKVVANPLHHHGGLHIVHLKEILDDDDDDEDDDEQQEARGLSTSSASVATSMAQKFGNISLGRKKNFQNSYRKHG</sequence>
<feature type="compositionally biased region" description="Low complexity" evidence="1">
    <location>
        <begin position="47"/>
        <end position="56"/>
    </location>
</feature>
<evidence type="ECO:0000256" key="1">
    <source>
        <dbReference type="SAM" id="MobiDB-lite"/>
    </source>
</evidence>
<gene>
    <name evidence="3" type="ORF">JXQ802_LOCUS48949</name>
    <name evidence="2" type="ORF">PYM288_LOCUS32906</name>
</gene>
<comment type="caution">
    <text evidence="2">The sequence shown here is derived from an EMBL/GenBank/DDBJ whole genome shotgun (WGS) entry which is preliminary data.</text>
</comment>
<evidence type="ECO:0000313" key="3">
    <source>
        <dbReference type="EMBL" id="CAF1606999.1"/>
    </source>
</evidence>
<feature type="compositionally biased region" description="Acidic residues" evidence="1">
    <location>
        <begin position="30"/>
        <end position="40"/>
    </location>
</feature>
<dbReference type="AlphaFoldDB" id="A0A815I5Y3"/>
<name>A0A815I5Y3_9BILA</name>
<dbReference type="EMBL" id="CAJNOH010004168">
    <property type="protein sequence ID" value="CAF1361645.1"/>
    <property type="molecule type" value="Genomic_DNA"/>
</dbReference>
<keyword evidence="5" id="KW-1185">Reference proteome</keyword>
<feature type="region of interest" description="Disordered" evidence="1">
    <location>
        <begin position="30"/>
        <end position="80"/>
    </location>
</feature>
<organism evidence="2 4">
    <name type="scientific">Rotaria sordida</name>
    <dbReference type="NCBI Taxonomy" id="392033"/>
    <lineage>
        <taxon>Eukaryota</taxon>
        <taxon>Metazoa</taxon>
        <taxon>Spiralia</taxon>
        <taxon>Gnathifera</taxon>
        <taxon>Rotifera</taxon>
        <taxon>Eurotatoria</taxon>
        <taxon>Bdelloidea</taxon>
        <taxon>Philodinida</taxon>
        <taxon>Philodinidae</taxon>
        <taxon>Rotaria</taxon>
    </lineage>
</organism>
<proteinExistence type="predicted"/>
<dbReference type="Proteomes" id="UP000663870">
    <property type="component" value="Unassembled WGS sequence"/>
</dbReference>
<evidence type="ECO:0000313" key="4">
    <source>
        <dbReference type="Proteomes" id="UP000663854"/>
    </source>
</evidence>
<evidence type="ECO:0000313" key="2">
    <source>
        <dbReference type="EMBL" id="CAF1361645.1"/>
    </source>
</evidence>
<protein>
    <submittedName>
        <fullName evidence="2">Uncharacterized protein</fullName>
    </submittedName>
</protein>
<dbReference type="EMBL" id="CAJNOL010005563">
    <property type="protein sequence ID" value="CAF1606999.1"/>
    <property type="molecule type" value="Genomic_DNA"/>
</dbReference>
<accession>A0A815I5Y3</accession>
<evidence type="ECO:0000313" key="5">
    <source>
        <dbReference type="Proteomes" id="UP000663870"/>
    </source>
</evidence>
<feature type="compositionally biased region" description="Basic residues" evidence="1">
    <location>
        <begin position="67"/>
        <end position="80"/>
    </location>
</feature>